<protein>
    <submittedName>
        <fullName evidence="1">Uncharacterized protein</fullName>
    </submittedName>
</protein>
<evidence type="ECO:0000313" key="1">
    <source>
        <dbReference type="EMBL" id="AFJ68791.1"/>
    </source>
</evidence>
<gene>
    <name evidence="1" type="ORF">NGATSA_3007900</name>
</gene>
<reference evidence="1" key="2">
    <citation type="journal article" date="2012" name="Nat. Commun.">
        <title>Draft genome sequence and genetic transformation of the oleaginous alga Nannochloropis gaditana.</title>
        <authorList>
            <person name="Radakovits R."/>
            <person name="Jinkerson R.E."/>
            <person name="Fuerstenberg S.I."/>
            <person name="Tae H."/>
            <person name="Settlage R.E."/>
            <person name="Boore J.L."/>
            <person name="Posewitz M.C."/>
        </authorList>
    </citation>
    <scope>NUCLEOTIDE SEQUENCE</scope>
    <source>
        <strain evidence="1">CCMP526</strain>
    </source>
</reference>
<sequence>MHKGKLTKGLQLNRELRRSQPCVLQDRLASFSKGAGLLGVAGGKVG</sequence>
<reference evidence="1" key="1">
    <citation type="journal article" date="2012" name="Bioengineered">
        <title>Additional insights into the genome of the oleaginous model alga Nannochloropsis gaditana.</title>
        <authorList>
            <person name="Jinkerson R.E."/>
            <person name="Radakovits R."/>
            <person name="Posewitz M.C."/>
        </authorList>
    </citation>
    <scope>NUCLEOTIDE SEQUENCE</scope>
    <source>
        <strain evidence="1">CCMP526</strain>
    </source>
</reference>
<name>I2CPF8_NANGC</name>
<dbReference type="EMBL" id="JU966660">
    <property type="protein sequence ID" value="AFJ68791.1"/>
    <property type="molecule type" value="mRNA"/>
</dbReference>
<accession>I2CPF8</accession>
<dbReference type="AlphaFoldDB" id="I2CPF8"/>
<organism evidence="1">
    <name type="scientific">Nannochloropsis gaditana (strain CCMP526)</name>
    <name type="common">Green microalga</name>
    <name type="synonym">Microchloropsis gaditana</name>
    <dbReference type="NCBI Taxonomy" id="1093141"/>
    <lineage>
        <taxon>Eukaryota</taxon>
        <taxon>Sar</taxon>
        <taxon>Stramenopiles</taxon>
        <taxon>Ochrophyta</taxon>
        <taxon>Eustigmatophyceae</taxon>
        <taxon>Eustigmatales</taxon>
        <taxon>Monodopsidaceae</taxon>
        <taxon>Nannochloropsis</taxon>
    </lineage>
</organism>
<proteinExistence type="evidence at transcript level"/>